<keyword evidence="6 11" id="KW-0472">Membrane</keyword>
<keyword evidence="5 10" id="KW-0297">G-protein coupled receptor</keyword>
<feature type="transmembrane region" description="Helical" evidence="11">
    <location>
        <begin position="39"/>
        <end position="63"/>
    </location>
</feature>
<dbReference type="CDD" id="cd00637">
    <property type="entry name" value="7tm_classA_rhodopsin-like"/>
    <property type="match status" value="1"/>
</dbReference>
<keyword evidence="4 11" id="KW-1133">Transmembrane helix</keyword>
<evidence type="ECO:0000256" key="9">
    <source>
        <dbReference type="ARBA" id="ARBA00023224"/>
    </source>
</evidence>
<dbReference type="EMBL" id="CALNXK010000097">
    <property type="protein sequence ID" value="CAH3153717.1"/>
    <property type="molecule type" value="Genomic_DNA"/>
</dbReference>
<keyword evidence="7 10" id="KW-0675">Receptor</keyword>
<evidence type="ECO:0000256" key="11">
    <source>
        <dbReference type="SAM" id="Phobius"/>
    </source>
</evidence>
<evidence type="ECO:0000313" key="13">
    <source>
        <dbReference type="EMBL" id="CAH3153717.1"/>
    </source>
</evidence>
<gene>
    <name evidence="13" type="ORF">PLOB_00049732</name>
</gene>
<comment type="caution">
    <text evidence="13">The sequence shown here is derived from an EMBL/GenBank/DDBJ whole genome shotgun (WGS) entry which is preliminary data.</text>
</comment>
<dbReference type="PROSITE" id="PS00237">
    <property type="entry name" value="G_PROTEIN_RECEP_F1_1"/>
    <property type="match status" value="1"/>
</dbReference>
<evidence type="ECO:0000256" key="5">
    <source>
        <dbReference type="ARBA" id="ARBA00023040"/>
    </source>
</evidence>
<keyword evidence="8" id="KW-0325">Glycoprotein</keyword>
<protein>
    <recommendedName>
        <fullName evidence="12">G-protein coupled receptors family 1 profile domain-containing protein</fullName>
    </recommendedName>
</protein>
<dbReference type="PROSITE" id="PS50262">
    <property type="entry name" value="G_PROTEIN_RECEP_F1_2"/>
    <property type="match status" value="1"/>
</dbReference>
<feature type="transmembrane region" description="Helical" evidence="11">
    <location>
        <begin position="75"/>
        <end position="96"/>
    </location>
</feature>
<evidence type="ECO:0000256" key="3">
    <source>
        <dbReference type="ARBA" id="ARBA00022692"/>
    </source>
</evidence>
<evidence type="ECO:0000256" key="10">
    <source>
        <dbReference type="RuleBase" id="RU000688"/>
    </source>
</evidence>
<dbReference type="InterPro" id="IPR017452">
    <property type="entry name" value="GPCR_Rhodpsn_7TM"/>
</dbReference>
<dbReference type="Gene3D" id="1.20.1070.10">
    <property type="entry name" value="Rhodopsin 7-helix transmembrane proteins"/>
    <property type="match status" value="1"/>
</dbReference>
<evidence type="ECO:0000256" key="4">
    <source>
        <dbReference type="ARBA" id="ARBA00022989"/>
    </source>
</evidence>
<evidence type="ECO:0000259" key="12">
    <source>
        <dbReference type="PROSITE" id="PS50262"/>
    </source>
</evidence>
<evidence type="ECO:0000256" key="6">
    <source>
        <dbReference type="ARBA" id="ARBA00023136"/>
    </source>
</evidence>
<proteinExistence type="inferred from homology"/>
<evidence type="ECO:0000256" key="2">
    <source>
        <dbReference type="ARBA" id="ARBA00022475"/>
    </source>
</evidence>
<organism evidence="13 14">
    <name type="scientific">Porites lobata</name>
    <dbReference type="NCBI Taxonomy" id="104759"/>
    <lineage>
        <taxon>Eukaryota</taxon>
        <taxon>Metazoa</taxon>
        <taxon>Cnidaria</taxon>
        <taxon>Anthozoa</taxon>
        <taxon>Hexacorallia</taxon>
        <taxon>Scleractinia</taxon>
        <taxon>Fungiina</taxon>
        <taxon>Poritidae</taxon>
        <taxon>Porites</taxon>
    </lineage>
</organism>
<dbReference type="PANTHER" id="PTHR24246">
    <property type="entry name" value="OLFACTORY RECEPTOR AND ADENOSINE RECEPTOR"/>
    <property type="match status" value="1"/>
</dbReference>
<keyword evidence="2" id="KW-1003">Cell membrane</keyword>
<feature type="transmembrane region" description="Helical" evidence="11">
    <location>
        <begin position="124"/>
        <end position="142"/>
    </location>
</feature>
<dbReference type="PANTHER" id="PTHR24246:SF27">
    <property type="entry name" value="ADENOSINE RECEPTOR, ISOFORM A"/>
    <property type="match status" value="1"/>
</dbReference>
<evidence type="ECO:0000256" key="1">
    <source>
        <dbReference type="ARBA" id="ARBA00004651"/>
    </source>
</evidence>
<dbReference type="Proteomes" id="UP001159405">
    <property type="component" value="Unassembled WGS sequence"/>
</dbReference>
<evidence type="ECO:0000313" key="14">
    <source>
        <dbReference type="Proteomes" id="UP001159405"/>
    </source>
</evidence>
<dbReference type="InterPro" id="IPR000276">
    <property type="entry name" value="GPCR_Rhodpsn"/>
</dbReference>
<keyword evidence="9 10" id="KW-0807">Transducer</keyword>
<dbReference type="SUPFAM" id="SSF81321">
    <property type="entry name" value="Family A G protein-coupled receptor-like"/>
    <property type="match status" value="1"/>
</dbReference>
<evidence type="ECO:0000256" key="7">
    <source>
        <dbReference type="ARBA" id="ARBA00023170"/>
    </source>
</evidence>
<evidence type="ECO:0000256" key="8">
    <source>
        <dbReference type="ARBA" id="ARBA00023180"/>
    </source>
</evidence>
<keyword evidence="3 10" id="KW-0812">Transmembrane</keyword>
<feature type="transmembrane region" description="Helical" evidence="11">
    <location>
        <begin position="251"/>
        <end position="272"/>
    </location>
</feature>
<feature type="domain" description="G-protein coupled receptors family 1 profile" evidence="12">
    <location>
        <begin position="55"/>
        <end position="302"/>
    </location>
</feature>
<name>A0ABN8Q2B3_9CNID</name>
<feature type="transmembrane region" description="Helical" evidence="11">
    <location>
        <begin position="163"/>
        <end position="183"/>
    </location>
</feature>
<dbReference type="Pfam" id="PF00001">
    <property type="entry name" value="7tm_1"/>
    <property type="match status" value="1"/>
</dbReference>
<comment type="similarity">
    <text evidence="10">Belongs to the G-protein coupled receptor 1 family.</text>
</comment>
<accession>A0ABN8Q2B3</accession>
<dbReference type="PRINTS" id="PR00237">
    <property type="entry name" value="GPCRRHODOPSN"/>
</dbReference>
<sequence length="399" mass="45164">MDHRETETATVFSNTNRSTFYCPRGPQLVWEVSETISPWVVASLASIISPAAVLLNVSVIIAVKKRKELQKLSNILLLNLAVTDLVTGGICVPLSASEGFFLVYQILTEQNICTLDEVTSLSTFTLTFCSLFHLALVAWERYVAIQKWREYRVIVTKGRLKKLATIAWILATVFVWSPNLIVIEVGGDENNIVQQIMLTIPAVSILCILALIVYFYLMIYREVRKRKFNKIIPQVSQLMTMKMENRVAKTTALVTAALILSFVPVVSVAFLADVFPILHKMSSWRVAEALVLSNSVVNPLIYCYRDCRFRNALLEILKIKKPQANNTGYVVRFTRRKDVRGAVRDNEQIQKVENLVRLKRSVSCNFPKMLELTPINSSETTLKRTVSAPMILLRNGVDY</sequence>
<keyword evidence="14" id="KW-1185">Reference proteome</keyword>
<comment type="subcellular location">
    <subcellularLocation>
        <location evidence="1">Cell membrane</location>
        <topology evidence="1">Multi-pass membrane protein</topology>
    </subcellularLocation>
</comment>
<reference evidence="13 14" key="1">
    <citation type="submission" date="2022-05" db="EMBL/GenBank/DDBJ databases">
        <authorList>
            <consortium name="Genoscope - CEA"/>
            <person name="William W."/>
        </authorList>
    </citation>
    <scope>NUCLEOTIDE SEQUENCE [LARGE SCALE GENOMIC DNA]</scope>
</reference>
<feature type="transmembrane region" description="Helical" evidence="11">
    <location>
        <begin position="195"/>
        <end position="217"/>
    </location>
</feature>